<dbReference type="InterPro" id="IPR029032">
    <property type="entry name" value="AhpD-like"/>
</dbReference>
<sequence length="383" mass="42631">MRLRTQLADQLGTGPCPADENKVPIIARVLSSPPKIKRSLSRRSLSLSRRRRRLEESAEESRLYVGLEDGVLEDEDDFVEEPATISDILPTGETPYRLGLLKCQRGVPGLVLEDDEQDAVMERRALRAMFSEAGHGSGTRRDAELAEQQPCSVRGLFQRAAYDFEGTEPSFSDMGDNPKVPEVPGLNAIATVGDDEYGFDDVDEEDEEENDEALYEQFQKHNDLIEVAEEDQRYFDEQSDHYSFDDSVFTEREVAVLLLAHDIARASKRNSALMAKCPDAPPGPLLTAATAARIEDLFKSDAIMEIASVVAVFHMLQRWTVCFPYRAEGESLEAPVRKFVQTPIAHDLSVGSVGQRSASKSSASLRRGQGRSIRLPRHTVVSF</sequence>
<dbReference type="Proteomes" id="UP000012073">
    <property type="component" value="Unassembled WGS sequence"/>
</dbReference>
<gene>
    <name evidence="1" type="ORF">CHC_T00004171001</name>
</gene>
<dbReference type="EMBL" id="HG001742">
    <property type="protein sequence ID" value="CDF35706.1"/>
    <property type="molecule type" value="Genomic_DNA"/>
</dbReference>
<keyword evidence="2" id="KW-1185">Reference proteome</keyword>
<accession>R7QE20</accession>
<reference evidence="2" key="1">
    <citation type="journal article" date="2013" name="Proc. Natl. Acad. Sci. U.S.A.">
        <title>Genome structure and metabolic features in the red seaweed Chondrus crispus shed light on evolution of the Archaeplastida.</title>
        <authorList>
            <person name="Collen J."/>
            <person name="Porcel B."/>
            <person name="Carre W."/>
            <person name="Ball S.G."/>
            <person name="Chaparro C."/>
            <person name="Tonon T."/>
            <person name="Barbeyron T."/>
            <person name="Michel G."/>
            <person name="Noel B."/>
            <person name="Valentin K."/>
            <person name="Elias M."/>
            <person name="Artiguenave F."/>
            <person name="Arun A."/>
            <person name="Aury J.M."/>
            <person name="Barbosa-Neto J.F."/>
            <person name="Bothwell J.H."/>
            <person name="Bouget F.Y."/>
            <person name="Brillet L."/>
            <person name="Cabello-Hurtado F."/>
            <person name="Capella-Gutierrez S."/>
            <person name="Charrier B."/>
            <person name="Cladiere L."/>
            <person name="Cock J.M."/>
            <person name="Coelho S.M."/>
            <person name="Colleoni C."/>
            <person name="Czjzek M."/>
            <person name="Da Silva C."/>
            <person name="Delage L."/>
            <person name="Denoeud F."/>
            <person name="Deschamps P."/>
            <person name="Dittami S.M."/>
            <person name="Gabaldon T."/>
            <person name="Gachon C.M."/>
            <person name="Groisillier A."/>
            <person name="Herve C."/>
            <person name="Jabbari K."/>
            <person name="Katinka M."/>
            <person name="Kloareg B."/>
            <person name="Kowalczyk N."/>
            <person name="Labadie K."/>
            <person name="Leblanc C."/>
            <person name="Lopez P.J."/>
            <person name="McLachlan D.H."/>
            <person name="Meslet-Cladiere L."/>
            <person name="Moustafa A."/>
            <person name="Nehr Z."/>
            <person name="Nyvall Collen P."/>
            <person name="Panaud O."/>
            <person name="Partensky F."/>
            <person name="Poulain J."/>
            <person name="Rensing S.A."/>
            <person name="Rousvoal S."/>
            <person name="Samson G."/>
            <person name="Symeonidi A."/>
            <person name="Weissenbach J."/>
            <person name="Zambounis A."/>
            <person name="Wincker P."/>
            <person name="Boyen C."/>
        </authorList>
    </citation>
    <scope>NUCLEOTIDE SEQUENCE [LARGE SCALE GENOMIC DNA]</scope>
    <source>
        <strain evidence="2">cv. Stackhouse</strain>
    </source>
</reference>
<dbReference type="KEGG" id="ccp:CHC_T00004171001"/>
<evidence type="ECO:0000313" key="1">
    <source>
        <dbReference type="EMBL" id="CDF35706.1"/>
    </source>
</evidence>
<name>R7QE20_CHOCR</name>
<dbReference type="Gramene" id="CDF35706">
    <property type="protein sequence ID" value="CDF35706"/>
    <property type="gene ID" value="CHC_T00004171001"/>
</dbReference>
<proteinExistence type="predicted"/>
<dbReference type="GeneID" id="17323271"/>
<protein>
    <submittedName>
        <fullName evidence="1">Uncharacterized protein</fullName>
    </submittedName>
</protein>
<organism evidence="1 2">
    <name type="scientific">Chondrus crispus</name>
    <name type="common">Carrageen Irish moss</name>
    <name type="synonym">Polymorpha crispa</name>
    <dbReference type="NCBI Taxonomy" id="2769"/>
    <lineage>
        <taxon>Eukaryota</taxon>
        <taxon>Rhodophyta</taxon>
        <taxon>Florideophyceae</taxon>
        <taxon>Rhodymeniophycidae</taxon>
        <taxon>Gigartinales</taxon>
        <taxon>Gigartinaceae</taxon>
        <taxon>Chondrus</taxon>
    </lineage>
</organism>
<dbReference type="OrthoDB" id="10658411at2759"/>
<evidence type="ECO:0000313" key="2">
    <source>
        <dbReference type="Proteomes" id="UP000012073"/>
    </source>
</evidence>
<dbReference type="RefSeq" id="XP_005715525.1">
    <property type="nucleotide sequence ID" value="XM_005715468.1"/>
</dbReference>
<dbReference type="AlphaFoldDB" id="R7QE20"/>
<dbReference type="Gene3D" id="1.20.1290.10">
    <property type="entry name" value="AhpD-like"/>
    <property type="match status" value="1"/>
</dbReference>